<evidence type="ECO:0000313" key="2">
    <source>
        <dbReference type="EMBL" id="CAG5058452.1"/>
    </source>
</evidence>
<organism evidence="2 3">
    <name type="scientific">Parnassius apollo</name>
    <name type="common">Apollo butterfly</name>
    <name type="synonym">Papilio apollo</name>
    <dbReference type="NCBI Taxonomy" id="110799"/>
    <lineage>
        <taxon>Eukaryota</taxon>
        <taxon>Metazoa</taxon>
        <taxon>Ecdysozoa</taxon>
        <taxon>Arthropoda</taxon>
        <taxon>Hexapoda</taxon>
        <taxon>Insecta</taxon>
        <taxon>Pterygota</taxon>
        <taxon>Neoptera</taxon>
        <taxon>Endopterygota</taxon>
        <taxon>Lepidoptera</taxon>
        <taxon>Glossata</taxon>
        <taxon>Ditrysia</taxon>
        <taxon>Papilionoidea</taxon>
        <taxon>Papilionidae</taxon>
        <taxon>Parnassiinae</taxon>
        <taxon>Parnassini</taxon>
        <taxon>Parnassius</taxon>
        <taxon>Parnassius</taxon>
    </lineage>
</organism>
<dbReference type="Proteomes" id="UP000691718">
    <property type="component" value="Unassembled WGS sequence"/>
</dbReference>
<dbReference type="EMBL" id="CAJQZP010001669">
    <property type="protein sequence ID" value="CAG5058452.1"/>
    <property type="molecule type" value="Genomic_DNA"/>
</dbReference>
<gene>
    <name evidence="2" type="ORF">PAPOLLO_LOCUS27585</name>
</gene>
<name>A0A8S3Y8I9_PARAO</name>
<evidence type="ECO:0000313" key="3">
    <source>
        <dbReference type="Proteomes" id="UP000691718"/>
    </source>
</evidence>
<comment type="caution">
    <text evidence="2">The sequence shown here is derived from an EMBL/GenBank/DDBJ whole genome shotgun (WGS) entry which is preliminary data.</text>
</comment>
<keyword evidence="1" id="KW-0175">Coiled coil</keyword>
<evidence type="ECO:0000256" key="1">
    <source>
        <dbReference type="SAM" id="Coils"/>
    </source>
</evidence>
<protein>
    <submittedName>
        <fullName evidence="2">(apollo) hypothetical protein</fullName>
    </submittedName>
</protein>
<feature type="coiled-coil region" evidence="1">
    <location>
        <begin position="8"/>
        <end position="64"/>
    </location>
</feature>
<proteinExistence type="predicted"/>
<reference evidence="2" key="1">
    <citation type="submission" date="2021-04" db="EMBL/GenBank/DDBJ databases">
        <authorList>
            <person name="Tunstrom K."/>
        </authorList>
    </citation>
    <scope>NUCLEOTIDE SEQUENCE</scope>
</reference>
<keyword evidence="3" id="KW-1185">Reference proteome</keyword>
<accession>A0A8S3Y8I9</accession>
<dbReference type="AlphaFoldDB" id="A0A8S3Y8I9"/>
<dbReference type="OrthoDB" id="7490514at2759"/>
<sequence length="150" mass="17218">MVQFNSTLSELTAVMNKYNERIDYLEAKLESLEVKQIDKESNRIEHLETTITQLKLDLQDREQEMLSNDVEIAGISEVRNENLMHVTFTVAKKLTVEIEDRDIVSVKRVGPIRALVEGQPVPNPRPIVVRLTRRAQKRCTVAGSTRETRC</sequence>